<dbReference type="Pfam" id="PF03020">
    <property type="entry name" value="LEM"/>
    <property type="match status" value="1"/>
</dbReference>
<dbReference type="InterPro" id="IPR035006">
    <property type="entry name" value="LEM_ANKL2"/>
</dbReference>
<dbReference type="SMART" id="SM00540">
    <property type="entry name" value="LEM"/>
    <property type="match status" value="1"/>
</dbReference>
<dbReference type="SUPFAM" id="SSF63451">
    <property type="entry name" value="LEM domain"/>
    <property type="match status" value="1"/>
</dbReference>
<dbReference type="AlphaFoldDB" id="A0ABD0R6B1"/>
<feature type="region of interest" description="Disordered" evidence="1">
    <location>
        <begin position="51"/>
        <end position="107"/>
    </location>
</feature>
<accession>A0ABD0R6B1</accession>
<protein>
    <recommendedName>
        <fullName evidence="2">LEM domain-containing protein</fullName>
    </recommendedName>
</protein>
<feature type="non-terminal residue" evidence="3">
    <location>
        <position position="152"/>
    </location>
</feature>
<sequence>MDAVLSRLKGLTADELREEIIKANLKCGPITATTRAIFERKLARALVENAGLTEPDSSGDNSASLDSSGSVVPPSATSTTSDSVAGEDGDFGYGMGLNPPEEEALSGTVCPCNVENSQADKTQTQTPSKAAQVSPTFFYGVCPLWEDVLARN</sequence>
<feature type="domain" description="LEM" evidence="2">
    <location>
        <begin position="5"/>
        <end position="49"/>
    </location>
</feature>
<dbReference type="InterPro" id="IPR011015">
    <property type="entry name" value="LEM/LEM-like_dom_sf"/>
</dbReference>
<evidence type="ECO:0000313" key="4">
    <source>
        <dbReference type="Proteomes" id="UP001529510"/>
    </source>
</evidence>
<evidence type="ECO:0000313" key="3">
    <source>
        <dbReference type="EMBL" id="KAL0193858.1"/>
    </source>
</evidence>
<gene>
    <name evidence="3" type="ORF">M9458_012154</name>
</gene>
<evidence type="ECO:0000259" key="2">
    <source>
        <dbReference type="PROSITE" id="PS50954"/>
    </source>
</evidence>
<organism evidence="3 4">
    <name type="scientific">Cirrhinus mrigala</name>
    <name type="common">Mrigala</name>
    <dbReference type="NCBI Taxonomy" id="683832"/>
    <lineage>
        <taxon>Eukaryota</taxon>
        <taxon>Metazoa</taxon>
        <taxon>Chordata</taxon>
        <taxon>Craniata</taxon>
        <taxon>Vertebrata</taxon>
        <taxon>Euteleostomi</taxon>
        <taxon>Actinopterygii</taxon>
        <taxon>Neopterygii</taxon>
        <taxon>Teleostei</taxon>
        <taxon>Ostariophysi</taxon>
        <taxon>Cypriniformes</taxon>
        <taxon>Cyprinidae</taxon>
        <taxon>Labeoninae</taxon>
        <taxon>Labeonini</taxon>
        <taxon>Cirrhinus</taxon>
    </lineage>
</organism>
<feature type="compositionally biased region" description="Low complexity" evidence="1">
    <location>
        <begin position="56"/>
        <end position="84"/>
    </location>
</feature>
<keyword evidence="4" id="KW-1185">Reference proteome</keyword>
<dbReference type="InterPro" id="IPR003887">
    <property type="entry name" value="LEM_dom"/>
</dbReference>
<reference evidence="3 4" key="1">
    <citation type="submission" date="2024-05" db="EMBL/GenBank/DDBJ databases">
        <title>Genome sequencing and assembly of Indian major carp, Cirrhinus mrigala (Hamilton, 1822).</title>
        <authorList>
            <person name="Mohindra V."/>
            <person name="Chowdhury L.M."/>
            <person name="Lal K."/>
            <person name="Jena J.K."/>
        </authorList>
    </citation>
    <scope>NUCLEOTIDE SEQUENCE [LARGE SCALE GENOMIC DNA]</scope>
    <source>
        <strain evidence="3">CM1030</strain>
        <tissue evidence="3">Blood</tissue>
    </source>
</reference>
<dbReference type="EMBL" id="JAMKFB020000005">
    <property type="protein sequence ID" value="KAL0193858.1"/>
    <property type="molecule type" value="Genomic_DNA"/>
</dbReference>
<comment type="caution">
    <text evidence="3">The sequence shown here is derived from an EMBL/GenBank/DDBJ whole genome shotgun (WGS) entry which is preliminary data.</text>
</comment>
<dbReference type="Gene3D" id="1.10.720.40">
    <property type="match status" value="1"/>
</dbReference>
<dbReference type="FunFam" id="1.10.720.40:FF:000001">
    <property type="entry name" value="LEM domain containing 2, isoform CRA_a"/>
    <property type="match status" value="1"/>
</dbReference>
<dbReference type="CDD" id="cd12944">
    <property type="entry name" value="LEM_ANKL2"/>
    <property type="match status" value="1"/>
</dbReference>
<proteinExistence type="predicted"/>
<name>A0ABD0R6B1_CIRMR</name>
<dbReference type="PROSITE" id="PS50954">
    <property type="entry name" value="LEM"/>
    <property type="match status" value="1"/>
</dbReference>
<evidence type="ECO:0000256" key="1">
    <source>
        <dbReference type="SAM" id="MobiDB-lite"/>
    </source>
</evidence>
<dbReference type="Proteomes" id="UP001529510">
    <property type="component" value="Unassembled WGS sequence"/>
</dbReference>